<dbReference type="AlphaFoldDB" id="A0A8H4LQT4"/>
<evidence type="ECO:0000259" key="1">
    <source>
        <dbReference type="Pfam" id="PF20150"/>
    </source>
</evidence>
<gene>
    <name evidence="2" type="ORF">FALBO_277</name>
</gene>
<evidence type="ECO:0000313" key="2">
    <source>
        <dbReference type="EMBL" id="KAF4472819.1"/>
    </source>
</evidence>
<dbReference type="Pfam" id="PF20150">
    <property type="entry name" value="2EXR"/>
    <property type="match status" value="1"/>
</dbReference>
<dbReference type="Gene3D" id="3.90.1200.10">
    <property type="match status" value="1"/>
</dbReference>
<dbReference type="GO" id="GO:0016740">
    <property type="term" value="F:transferase activity"/>
    <property type="evidence" value="ECO:0007669"/>
    <property type="project" value="UniProtKB-KW"/>
</dbReference>
<dbReference type="EMBL" id="JAADYS010000035">
    <property type="protein sequence ID" value="KAF4472819.1"/>
    <property type="molecule type" value="Genomic_DNA"/>
</dbReference>
<proteinExistence type="predicted"/>
<dbReference type="InterPro" id="IPR045518">
    <property type="entry name" value="2EXR"/>
</dbReference>
<name>A0A8H4LQT4_9HYPO</name>
<dbReference type="Proteomes" id="UP000554235">
    <property type="component" value="Unassembled WGS sequence"/>
</dbReference>
<reference evidence="2 3" key="1">
    <citation type="submission" date="2020-01" db="EMBL/GenBank/DDBJ databases">
        <title>Identification and distribution of gene clusters putatively required for synthesis of sphingolipid metabolism inhibitors in phylogenetically diverse species of the filamentous fungus Fusarium.</title>
        <authorList>
            <person name="Kim H.-S."/>
            <person name="Busman M."/>
            <person name="Brown D.W."/>
            <person name="Divon H."/>
            <person name="Uhlig S."/>
            <person name="Proctor R.H."/>
        </authorList>
    </citation>
    <scope>NUCLEOTIDE SEQUENCE [LARGE SCALE GENOMIC DNA]</scope>
    <source>
        <strain evidence="2 3">NRRL 20459</strain>
    </source>
</reference>
<dbReference type="OrthoDB" id="10003767at2759"/>
<keyword evidence="2" id="KW-0808">Transferase</keyword>
<evidence type="ECO:0000313" key="3">
    <source>
        <dbReference type="Proteomes" id="UP000554235"/>
    </source>
</evidence>
<organism evidence="2 3">
    <name type="scientific">Fusarium albosuccineum</name>
    <dbReference type="NCBI Taxonomy" id="1237068"/>
    <lineage>
        <taxon>Eukaryota</taxon>
        <taxon>Fungi</taxon>
        <taxon>Dikarya</taxon>
        <taxon>Ascomycota</taxon>
        <taxon>Pezizomycotina</taxon>
        <taxon>Sordariomycetes</taxon>
        <taxon>Hypocreomycetidae</taxon>
        <taxon>Hypocreales</taxon>
        <taxon>Nectriaceae</taxon>
        <taxon>Fusarium</taxon>
        <taxon>Fusarium decemcellulare species complex</taxon>
    </lineage>
</organism>
<accession>A0A8H4LQT4</accession>
<dbReference type="PANTHER" id="PTHR35910">
    <property type="entry name" value="2EXR DOMAIN-CONTAINING PROTEIN"/>
    <property type="match status" value="1"/>
</dbReference>
<feature type="domain" description="2EXR" evidence="1">
    <location>
        <begin position="7"/>
        <end position="122"/>
    </location>
</feature>
<protein>
    <submittedName>
        <fullName evidence="2">Phosphotransferase enzyme family</fullName>
    </submittedName>
</protein>
<sequence>MTTTTTFHHFLQLPYDVRLMIWENTWPDARIVEITSGDSLTSWDDDLPRFLSLRPTCYLSTWMKNNITNRCLEEEEPFEECPNPVSLYVCHESRTYTLTRFTWMHHRRFSRGFYLDPQSDILWVSEDATYSRAQLNGLEDHYGHQLGRIKTVLVGEVEWDTRKHVPGFLNMLTGLFLIKVVLNPYQYRNGDFLRPDHYTTPEEYSQVARKLQLKDTEELRGVTWTIQYIDLTEFEDVEVISLVAYGPVLGTGEPASARALQLALEYTYIHTRDEVALNQERFGNGQEAPLQTALEEESAKAFQYNLTQQLAHSDVIPVPRCLPQLWATPHQTRTLGACTPSCRRLEFDAIGRLLSQDDGNFTVSNPIATMDLNAQALEGLQPSQVLARYSGGGPLRSASQYISLLHDIADDAFARSRSSILENDGIGEEYLYHLRSFRKHVDDWRTESGDDHGPFVLVHVDFQLFNLLANDQVSIVSILDWEWSRVVPRQFFKPPLWLHAVRQKEPQAYGNTMLAEEWNKAQEGQGFLIANALESWTHVDWLMHNQEDSEGLEERVREFMSKDPRRADLIASKVRDASPTSLFESPAIGGGMEEKALRGLVRAKTGRPIHLWRGFHCLLTKARAMVLSTML</sequence>
<dbReference type="PANTHER" id="PTHR35910:SF1">
    <property type="entry name" value="2EXR DOMAIN-CONTAINING PROTEIN"/>
    <property type="match status" value="1"/>
</dbReference>
<comment type="caution">
    <text evidence="2">The sequence shown here is derived from an EMBL/GenBank/DDBJ whole genome shotgun (WGS) entry which is preliminary data.</text>
</comment>
<keyword evidence="3" id="KW-1185">Reference proteome</keyword>